<name>A0A951QB64_9CYAN</name>
<dbReference type="EMBL" id="JAHHHD010000004">
    <property type="protein sequence ID" value="MBW4658143.1"/>
    <property type="molecule type" value="Genomic_DNA"/>
</dbReference>
<evidence type="ECO:0000313" key="2">
    <source>
        <dbReference type="Proteomes" id="UP000757435"/>
    </source>
</evidence>
<accession>A0A951QB64</accession>
<organism evidence="1 2">
    <name type="scientific">Drouetiella hepatica Uher 2000/2452</name>
    <dbReference type="NCBI Taxonomy" id="904376"/>
    <lineage>
        <taxon>Bacteria</taxon>
        <taxon>Bacillati</taxon>
        <taxon>Cyanobacteriota</taxon>
        <taxon>Cyanophyceae</taxon>
        <taxon>Oculatellales</taxon>
        <taxon>Oculatellaceae</taxon>
        <taxon>Drouetiella</taxon>
    </lineage>
</organism>
<dbReference type="Proteomes" id="UP000757435">
    <property type="component" value="Unassembled WGS sequence"/>
</dbReference>
<reference evidence="1" key="1">
    <citation type="submission" date="2021-05" db="EMBL/GenBank/DDBJ databases">
        <authorList>
            <person name="Pietrasiak N."/>
            <person name="Ward R."/>
            <person name="Stajich J.E."/>
            <person name="Kurbessoian T."/>
        </authorList>
    </citation>
    <scope>NUCLEOTIDE SEQUENCE</scope>
    <source>
        <strain evidence="1">UHER 2000/2452</strain>
    </source>
</reference>
<dbReference type="AlphaFoldDB" id="A0A951QB64"/>
<reference evidence="1" key="2">
    <citation type="journal article" date="2022" name="Microbiol. Resour. Announc.">
        <title>Metagenome Sequencing to Explore Phylogenomics of Terrestrial Cyanobacteria.</title>
        <authorList>
            <person name="Ward R.D."/>
            <person name="Stajich J.E."/>
            <person name="Johansen J.R."/>
            <person name="Huntemann M."/>
            <person name="Clum A."/>
            <person name="Foster B."/>
            <person name="Foster B."/>
            <person name="Roux S."/>
            <person name="Palaniappan K."/>
            <person name="Varghese N."/>
            <person name="Mukherjee S."/>
            <person name="Reddy T.B.K."/>
            <person name="Daum C."/>
            <person name="Copeland A."/>
            <person name="Chen I.A."/>
            <person name="Ivanova N.N."/>
            <person name="Kyrpides N.C."/>
            <person name="Shapiro N."/>
            <person name="Eloe-Fadrosh E.A."/>
            <person name="Pietrasiak N."/>
        </authorList>
    </citation>
    <scope>NUCLEOTIDE SEQUENCE</scope>
    <source>
        <strain evidence="1">UHER 2000/2452</strain>
    </source>
</reference>
<gene>
    <name evidence="1" type="ORF">KME15_05680</name>
</gene>
<evidence type="ECO:0000313" key="1">
    <source>
        <dbReference type="EMBL" id="MBW4658143.1"/>
    </source>
</evidence>
<proteinExistence type="predicted"/>
<protein>
    <submittedName>
        <fullName evidence="1">Uncharacterized protein</fullName>
    </submittedName>
</protein>
<comment type="caution">
    <text evidence="1">The sequence shown here is derived from an EMBL/GenBank/DDBJ whole genome shotgun (WGS) entry which is preliminary data.</text>
</comment>
<sequence>MASPIRYDAIAPTSAGTSRNFHRLFEAPLRALYSAFPCFLDPPHG</sequence>